<dbReference type="FunFam" id="1.10.510.10:FF:000060">
    <property type="entry name" value="G-type lectin S-receptor-like serine/threonine-protein kinase"/>
    <property type="match status" value="1"/>
</dbReference>
<dbReference type="InterPro" id="IPR000719">
    <property type="entry name" value="Prot_kinase_dom"/>
</dbReference>
<evidence type="ECO:0000313" key="18">
    <source>
        <dbReference type="EMBL" id="BBD82495.1"/>
    </source>
</evidence>
<dbReference type="FunFam" id="3.30.200.20:FF:000330">
    <property type="entry name" value="G-type lectin S-receptor-like serine/threonine-protein kinase At4g03230"/>
    <property type="match status" value="1"/>
</dbReference>
<protein>
    <submittedName>
        <fullName evidence="18">Receptor protein kinase-like</fullName>
    </submittedName>
</protein>
<keyword evidence="15" id="KW-0325">Glycoprotein</keyword>
<keyword evidence="6" id="KW-0812">Transmembrane</keyword>
<keyword evidence="4" id="KW-0723">Serine/threonine-protein kinase</keyword>
<evidence type="ECO:0000256" key="12">
    <source>
        <dbReference type="ARBA" id="ARBA00023136"/>
    </source>
</evidence>
<gene>
    <name evidence="18" type="primary">K0177A07.3</name>
    <name evidence="17" type="synonym">K0390G01.34</name>
</gene>
<evidence type="ECO:0000313" key="17">
    <source>
        <dbReference type="EMBL" id="BBD82487.1"/>
    </source>
</evidence>
<keyword evidence="14 18" id="KW-0675">Receptor</keyword>
<dbReference type="SUPFAM" id="SSF56112">
    <property type="entry name" value="Protein kinase-like (PK-like)"/>
    <property type="match status" value="1"/>
</dbReference>
<organism evidence="18">
    <name type="scientific">Oryza sativa subsp. indica</name>
    <name type="common">Rice</name>
    <dbReference type="NCBI Taxonomy" id="39946"/>
    <lineage>
        <taxon>Eukaryota</taxon>
        <taxon>Viridiplantae</taxon>
        <taxon>Streptophyta</taxon>
        <taxon>Embryophyta</taxon>
        <taxon>Tracheophyta</taxon>
        <taxon>Spermatophyta</taxon>
        <taxon>Magnoliopsida</taxon>
        <taxon>Liliopsida</taxon>
        <taxon>Poales</taxon>
        <taxon>Poaceae</taxon>
        <taxon>BOP clade</taxon>
        <taxon>Oryzoideae</taxon>
        <taxon>Oryzeae</taxon>
        <taxon>Oryzinae</taxon>
        <taxon>Oryza</taxon>
        <taxon>Oryza sativa</taxon>
    </lineage>
</organism>
<keyword evidence="13" id="KW-1015">Disulfide bond</keyword>
<evidence type="ECO:0000256" key="5">
    <source>
        <dbReference type="ARBA" id="ARBA00022679"/>
    </source>
</evidence>
<evidence type="ECO:0000256" key="2">
    <source>
        <dbReference type="ARBA" id="ARBA00004236"/>
    </source>
</evidence>
<reference evidence="18" key="1">
    <citation type="submission" date="2009-05" db="EMBL/GenBank/DDBJ databases">
        <title>Oryza sativa Indica Group genomic DNA, chromosome 11, BAC clone:K0177A07, cultivar:Kasalath.</title>
        <authorList>
            <person name="Matsumoto T."/>
            <person name="Wu J."/>
            <person name="Kanamori H."/>
        </authorList>
    </citation>
    <scope>NUCLEOTIDE SEQUENCE</scope>
</reference>
<keyword evidence="10" id="KW-0067">ATP-binding</keyword>
<dbReference type="InterPro" id="IPR001245">
    <property type="entry name" value="Ser-Thr/Tyr_kinase_cat_dom"/>
</dbReference>
<evidence type="ECO:0000256" key="9">
    <source>
        <dbReference type="ARBA" id="ARBA00022777"/>
    </source>
</evidence>
<evidence type="ECO:0000256" key="3">
    <source>
        <dbReference type="ARBA" id="ARBA00022475"/>
    </source>
</evidence>
<dbReference type="AlphaFoldDB" id="A0A679B9K6"/>
<dbReference type="PANTHER" id="PTHR27002:SF935">
    <property type="entry name" value="OS11G0681400 PROTEIN"/>
    <property type="match status" value="1"/>
</dbReference>
<evidence type="ECO:0000256" key="7">
    <source>
        <dbReference type="ARBA" id="ARBA00022729"/>
    </source>
</evidence>
<dbReference type="PROSITE" id="PS50011">
    <property type="entry name" value="PROTEIN_KINASE_DOM"/>
    <property type="match status" value="1"/>
</dbReference>
<evidence type="ECO:0000256" key="11">
    <source>
        <dbReference type="ARBA" id="ARBA00022989"/>
    </source>
</evidence>
<keyword evidence="3" id="KW-1003">Cell membrane</keyword>
<keyword evidence="11" id="KW-1133">Transmembrane helix</keyword>
<evidence type="ECO:0000256" key="6">
    <source>
        <dbReference type="ARBA" id="ARBA00022692"/>
    </source>
</evidence>
<comment type="subcellular location">
    <subcellularLocation>
        <location evidence="2">Cell membrane</location>
    </subcellularLocation>
    <subcellularLocation>
        <location evidence="1">Membrane</location>
        <topology evidence="1">Single-pass membrane protein</topology>
    </subcellularLocation>
</comment>
<evidence type="ECO:0000256" key="15">
    <source>
        <dbReference type="ARBA" id="ARBA00023180"/>
    </source>
</evidence>
<dbReference type="PANTHER" id="PTHR27002">
    <property type="entry name" value="RECEPTOR-LIKE SERINE/THREONINE-PROTEIN KINASE SD1-8"/>
    <property type="match status" value="1"/>
</dbReference>
<dbReference type="Pfam" id="PF07714">
    <property type="entry name" value="PK_Tyr_Ser-Thr"/>
    <property type="match status" value="1"/>
</dbReference>
<dbReference type="EMBL" id="AP011487">
    <property type="protein sequence ID" value="BBD82487.1"/>
    <property type="molecule type" value="Genomic_DNA"/>
</dbReference>
<keyword evidence="12" id="KW-0472">Membrane</keyword>
<name>A0A679B9K6_ORYSI</name>
<dbReference type="GO" id="GO:0004674">
    <property type="term" value="F:protein serine/threonine kinase activity"/>
    <property type="evidence" value="ECO:0007669"/>
    <property type="project" value="UniProtKB-KW"/>
</dbReference>
<evidence type="ECO:0000256" key="10">
    <source>
        <dbReference type="ARBA" id="ARBA00022840"/>
    </source>
</evidence>
<keyword evidence="9 18" id="KW-0418">Kinase</keyword>
<sequence length="355" mass="39888">MKGKTNADEDEALIWGLQGRNSEFTVYDFSQVLEATDNFSEENKLGQGGFGPVYKGRFPDGVEIAVKRLASHSGQGLTEFKNEIQLIAKLQHTNLVRLLGCCYQGQEKILIYEYLPNKSLDFFIFDETRRALIDWHKRLAIIDGIAQGLLYLHKHSRLRVIHRDLKAGNILLDREMNPKIADFGLAKIFSANDNEGNTKRIVGTYGYMAPEYASEGLFSIKSDVFSFGVLILEIVSGKKTSSFHRYGEFINLLGHAWQMWKDETWLQLVDPLLPTDSHTMEIMRCINIALLCVQENAADRSTTSEVVAMLSNETMTLPEPKHAAFFNMRLTNEEASNVVAASSVNGITLSAIDGR</sequence>
<evidence type="ECO:0000256" key="13">
    <source>
        <dbReference type="ARBA" id="ARBA00023157"/>
    </source>
</evidence>
<proteinExistence type="predicted"/>
<dbReference type="GO" id="GO:0005524">
    <property type="term" value="F:ATP binding"/>
    <property type="evidence" value="ECO:0007669"/>
    <property type="project" value="UniProtKB-KW"/>
</dbReference>
<evidence type="ECO:0000259" key="16">
    <source>
        <dbReference type="PROSITE" id="PS50011"/>
    </source>
</evidence>
<reference evidence="17" key="2">
    <citation type="submission" date="2009-05" db="EMBL/GenBank/DDBJ databases">
        <title>Oryza sativa Indica Group genomic DNA, chromosome 11, BAC clone:K0390G01, cultivar:Kasalath.</title>
        <authorList>
            <person name="Matsumoto T."/>
            <person name="Wu J."/>
            <person name="Kanamori H."/>
        </authorList>
    </citation>
    <scope>NUCLEOTIDE SEQUENCE</scope>
</reference>
<dbReference type="CDD" id="cd14066">
    <property type="entry name" value="STKc_IRAK"/>
    <property type="match status" value="1"/>
</dbReference>
<dbReference type="EMBL" id="AP011488">
    <property type="protein sequence ID" value="BBD82495.1"/>
    <property type="molecule type" value="Genomic_DNA"/>
</dbReference>
<keyword evidence="8" id="KW-0547">Nucleotide-binding</keyword>
<dbReference type="InterPro" id="IPR011009">
    <property type="entry name" value="Kinase-like_dom_sf"/>
</dbReference>
<dbReference type="GO" id="GO:0005886">
    <property type="term" value="C:plasma membrane"/>
    <property type="evidence" value="ECO:0007669"/>
    <property type="project" value="UniProtKB-SubCell"/>
</dbReference>
<dbReference type="Gene3D" id="1.10.510.10">
    <property type="entry name" value="Transferase(Phosphotransferase) domain 1"/>
    <property type="match status" value="1"/>
</dbReference>
<dbReference type="InterPro" id="IPR021820">
    <property type="entry name" value="S-locus_recpt_kinase_C"/>
</dbReference>
<dbReference type="Gene3D" id="3.30.200.20">
    <property type="entry name" value="Phosphorylase Kinase, domain 1"/>
    <property type="match status" value="1"/>
</dbReference>
<evidence type="ECO:0000256" key="14">
    <source>
        <dbReference type="ARBA" id="ARBA00023170"/>
    </source>
</evidence>
<dbReference type="Pfam" id="PF11883">
    <property type="entry name" value="DUF3403"/>
    <property type="match status" value="1"/>
</dbReference>
<evidence type="ECO:0000256" key="1">
    <source>
        <dbReference type="ARBA" id="ARBA00004167"/>
    </source>
</evidence>
<dbReference type="PROSITE" id="PS00108">
    <property type="entry name" value="PROTEIN_KINASE_ST"/>
    <property type="match status" value="1"/>
</dbReference>
<keyword evidence="5" id="KW-0808">Transferase</keyword>
<feature type="domain" description="Protein kinase" evidence="16">
    <location>
        <begin position="39"/>
        <end position="325"/>
    </location>
</feature>
<evidence type="ECO:0000256" key="8">
    <source>
        <dbReference type="ARBA" id="ARBA00022741"/>
    </source>
</evidence>
<evidence type="ECO:0000256" key="4">
    <source>
        <dbReference type="ARBA" id="ARBA00022527"/>
    </source>
</evidence>
<dbReference type="InterPro" id="IPR008271">
    <property type="entry name" value="Ser/Thr_kinase_AS"/>
</dbReference>
<accession>A0A679B9K6</accession>
<keyword evidence="7" id="KW-0732">Signal</keyword>
<dbReference type="SMART" id="SM00220">
    <property type="entry name" value="S_TKc"/>
    <property type="match status" value="1"/>
</dbReference>